<evidence type="ECO:0000313" key="2">
    <source>
        <dbReference type="Proteomes" id="UP000321392"/>
    </source>
</evidence>
<dbReference type="Proteomes" id="UP000321392">
    <property type="component" value="Unassembled WGS sequence"/>
</dbReference>
<evidence type="ECO:0000313" key="1">
    <source>
        <dbReference type="EMBL" id="TWI43342.1"/>
    </source>
</evidence>
<dbReference type="AlphaFoldDB" id="A0A562PFT4"/>
<feature type="non-terminal residue" evidence="1">
    <location>
        <position position="41"/>
    </location>
</feature>
<protein>
    <submittedName>
        <fullName evidence="1">Uncharacterized protein</fullName>
    </submittedName>
</protein>
<organism evidence="1 2">
    <name type="scientific">Flavobacterium glaciei</name>
    <dbReference type="NCBI Taxonomy" id="386300"/>
    <lineage>
        <taxon>Bacteria</taxon>
        <taxon>Pseudomonadati</taxon>
        <taxon>Bacteroidota</taxon>
        <taxon>Flavobacteriia</taxon>
        <taxon>Flavobacteriales</taxon>
        <taxon>Flavobacteriaceae</taxon>
        <taxon>Flavobacterium</taxon>
    </lineage>
</organism>
<gene>
    <name evidence="1" type="ORF">IQ02_02907</name>
</gene>
<accession>A0A562PFT4</accession>
<reference evidence="1 2" key="1">
    <citation type="journal article" date="2015" name="Stand. Genomic Sci.">
        <title>Genomic Encyclopedia of Bacterial and Archaeal Type Strains, Phase III: the genomes of soil and plant-associated and newly described type strains.</title>
        <authorList>
            <person name="Whitman W.B."/>
            <person name="Woyke T."/>
            <person name="Klenk H.P."/>
            <person name="Zhou Y."/>
            <person name="Lilburn T.G."/>
            <person name="Beck B.J."/>
            <person name="De Vos P."/>
            <person name="Vandamme P."/>
            <person name="Eisen J.A."/>
            <person name="Garrity G."/>
            <person name="Hugenholtz P."/>
            <person name="Kyrpides N.C."/>
        </authorList>
    </citation>
    <scope>NUCLEOTIDE SEQUENCE [LARGE SCALE GENOMIC DNA]</scope>
    <source>
        <strain evidence="1 2">CGMCC 1.5380</strain>
    </source>
</reference>
<comment type="caution">
    <text evidence="1">The sequence shown here is derived from an EMBL/GenBank/DDBJ whole genome shotgun (WGS) entry which is preliminary data.</text>
</comment>
<proteinExistence type="predicted"/>
<name>A0A562PFT4_9FLAO</name>
<dbReference type="EMBL" id="VLKX01000036">
    <property type="protein sequence ID" value="TWI43342.1"/>
    <property type="molecule type" value="Genomic_DNA"/>
</dbReference>
<sequence>MYAFLSRCKSGEKKLSNKILFSLSQYVKILLQLRIHNYELR</sequence>